<dbReference type="PANTHER" id="PTHR33095:SF14">
    <property type="entry name" value="AR781"/>
    <property type="match status" value="1"/>
</dbReference>
<reference evidence="2" key="1">
    <citation type="submission" date="2019-10" db="EMBL/GenBank/DDBJ databases">
        <authorList>
            <person name="Zhang R."/>
            <person name="Pan Y."/>
            <person name="Wang J."/>
            <person name="Ma R."/>
            <person name="Yu S."/>
        </authorList>
    </citation>
    <scope>NUCLEOTIDE SEQUENCE</scope>
    <source>
        <strain evidence="2">LA-IB0</strain>
        <tissue evidence="2">Leaf</tissue>
    </source>
</reference>
<name>A0AAV6XBX7_9LAMI</name>
<gene>
    <name evidence="2" type="ORF">BUALT_Bualt08G0054400</name>
</gene>
<sequence>MEVAIPSHNHLNFDFNSAARSSPPSTPKGFGAYYFSAPTSPSHLSSFYRHFDEITGVSGADTAPFGVKNSGDEFAFDVSEDWETSSTSADELFHGGVIKPLKPPPRLQHSTAARIGEINTRKQPNSVSQSQTRKIIQGAFSPRRKKETARNDTRSAAEPRRGRERAVDLPKSSSRRAARSLSPIRDTQLYPWVEEEEEETEQSCSAKNSSSSSSVCSILSASAKGNKKWRLKDFFLFRSASEGRASDKDPLRKYTAAFRHSSFRSTDSGSGSGSRRRGPASAHEVHYTVNRAVSEDMKKKTFLPYKQGILGRLAFNPAAHALANGFGFSRK</sequence>
<feature type="compositionally biased region" description="Polar residues" evidence="1">
    <location>
        <begin position="121"/>
        <end position="134"/>
    </location>
</feature>
<dbReference type="Pfam" id="PF07816">
    <property type="entry name" value="DUF1645"/>
    <property type="match status" value="1"/>
</dbReference>
<keyword evidence="3" id="KW-1185">Reference proteome</keyword>
<dbReference type="AlphaFoldDB" id="A0AAV6XBX7"/>
<evidence type="ECO:0000313" key="2">
    <source>
        <dbReference type="EMBL" id="KAG8377644.1"/>
    </source>
</evidence>
<accession>A0AAV6XBX7</accession>
<feature type="region of interest" description="Disordered" evidence="1">
    <location>
        <begin position="113"/>
        <end position="212"/>
    </location>
</feature>
<feature type="compositionally biased region" description="Basic and acidic residues" evidence="1">
    <location>
        <begin position="148"/>
        <end position="168"/>
    </location>
</feature>
<evidence type="ECO:0000313" key="3">
    <source>
        <dbReference type="Proteomes" id="UP000826271"/>
    </source>
</evidence>
<dbReference type="PANTHER" id="PTHR33095">
    <property type="entry name" value="OS07G0619500 PROTEIN"/>
    <property type="match status" value="1"/>
</dbReference>
<feature type="compositionally biased region" description="Low complexity" evidence="1">
    <location>
        <begin position="203"/>
        <end position="212"/>
    </location>
</feature>
<dbReference type="InterPro" id="IPR012442">
    <property type="entry name" value="DUF1645_plant"/>
</dbReference>
<evidence type="ECO:0000256" key="1">
    <source>
        <dbReference type="SAM" id="MobiDB-lite"/>
    </source>
</evidence>
<dbReference type="EMBL" id="WHWC01000008">
    <property type="protein sequence ID" value="KAG8377644.1"/>
    <property type="molecule type" value="Genomic_DNA"/>
</dbReference>
<comment type="caution">
    <text evidence="2">The sequence shown here is derived from an EMBL/GenBank/DDBJ whole genome shotgun (WGS) entry which is preliminary data.</text>
</comment>
<organism evidence="2 3">
    <name type="scientific">Buddleja alternifolia</name>
    <dbReference type="NCBI Taxonomy" id="168488"/>
    <lineage>
        <taxon>Eukaryota</taxon>
        <taxon>Viridiplantae</taxon>
        <taxon>Streptophyta</taxon>
        <taxon>Embryophyta</taxon>
        <taxon>Tracheophyta</taxon>
        <taxon>Spermatophyta</taxon>
        <taxon>Magnoliopsida</taxon>
        <taxon>eudicotyledons</taxon>
        <taxon>Gunneridae</taxon>
        <taxon>Pentapetalae</taxon>
        <taxon>asterids</taxon>
        <taxon>lamiids</taxon>
        <taxon>Lamiales</taxon>
        <taxon>Scrophulariaceae</taxon>
        <taxon>Buddlejeae</taxon>
        <taxon>Buddleja</taxon>
    </lineage>
</organism>
<protein>
    <submittedName>
        <fullName evidence="2">Uncharacterized protein</fullName>
    </submittedName>
</protein>
<feature type="region of interest" description="Disordered" evidence="1">
    <location>
        <begin position="262"/>
        <end position="284"/>
    </location>
</feature>
<proteinExistence type="predicted"/>
<dbReference type="Proteomes" id="UP000826271">
    <property type="component" value="Unassembled WGS sequence"/>
</dbReference>